<dbReference type="Pfam" id="PF05368">
    <property type="entry name" value="NmrA"/>
    <property type="match status" value="1"/>
</dbReference>
<sequence length="312" mass="34861">MSEILAITCPGGKQCSRLIPLLYNKGKFKLRLAAHSDASAEKLRVQYPDAEVVHTDLQSLSSCSELLRGVTAINAVLPSLHSREKEMGFNLIDAAVAESKREGNVFKHFVFSSVLSTQHRLLLHHDLKSYVEERLFLSSLTGWTILKPVNFMDTFPLATLAAQETPVLNKWWSPHYASSLVSLKDLAEVSAKVLNEGEKHYLAEYPLCSTLPTKETEVVALVEQRIGKKIEVKVPDLEGGSDRLMKFLYGGGPDEGSKGDLRGDLVRDTVERLILYYNARGLQGSPNVMRWLLEREPTSVQQWIEDVLGKTN</sequence>
<dbReference type="STRING" id="1531966.A0A0A1T7W6"/>
<dbReference type="SUPFAM" id="SSF51735">
    <property type="entry name" value="NAD(P)-binding Rossmann-fold domains"/>
    <property type="match status" value="1"/>
</dbReference>
<keyword evidence="2" id="KW-0521">NADP</keyword>
<name>A0A0A1T7W6_9HYPO</name>
<organism evidence="4 5">
    <name type="scientific">[Torrubiella] hemipterigena</name>
    <dbReference type="NCBI Taxonomy" id="1531966"/>
    <lineage>
        <taxon>Eukaryota</taxon>
        <taxon>Fungi</taxon>
        <taxon>Dikarya</taxon>
        <taxon>Ascomycota</taxon>
        <taxon>Pezizomycotina</taxon>
        <taxon>Sordariomycetes</taxon>
        <taxon>Hypocreomycetidae</taxon>
        <taxon>Hypocreales</taxon>
        <taxon>Clavicipitaceae</taxon>
        <taxon>Clavicipitaceae incertae sedis</taxon>
        <taxon>'Torrubiella' clade</taxon>
    </lineage>
</organism>
<accession>A0A0A1T7W6</accession>
<dbReference type="Gene3D" id="3.40.50.720">
    <property type="entry name" value="NAD(P)-binding Rossmann-like Domain"/>
    <property type="match status" value="1"/>
</dbReference>
<protein>
    <recommendedName>
        <fullName evidence="3">NmrA-like domain-containing protein</fullName>
    </recommendedName>
</protein>
<dbReference type="EMBL" id="CDHN01000001">
    <property type="protein sequence ID" value="CEJ81459.1"/>
    <property type="molecule type" value="Genomic_DNA"/>
</dbReference>
<evidence type="ECO:0000256" key="1">
    <source>
        <dbReference type="ARBA" id="ARBA00006328"/>
    </source>
</evidence>
<evidence type="ECO:0000313" key="4">
    <source>
        <dbReference type="EMBL" id="CEJ81459.1"/>
    </source>
</evidence>
<dbReference type="OrthoDB" id="419598at2759"/>
<gene>
    <name evidence="4" type="ORF">VHEMI01581</name>
</gene>
<feature type="domain" description="NmrA-like" evidence="3">
    <location>
        <begin position="4"/>
        <end position="232"/>
    </location>
</feature>
<evidence type="ECO:0000313" key="5">
    <source>
        <dbReference type="Proteomes" id="UP000039046"/>
    </source>
</evidence>
<dbReference type="PANTHER" id="PTHR42748:SF31">
    <property type="entry name" value="NMRA-LIKE DOMAIN-CONTAINING PROTEIN-RELATED"/>
    <property type="match status" value="1"/>
</dbReference>
<dbReference type="Proteomes" id="UP000039046">
    <property type="component" value="Unassembled WGS sequence"/>
</dbReference>
<dbReference type="GO" id="GO:0005634">
    <property type="term" value="C:nucleus"/>
    <property type="evidence" value="ECO:0007669"/>
    <property type="project" value="TreeGrafter"/>
</dbReference>
<comment type="similarity">
    <text evidence="1">Belongs to the NmrA-type oxidoreductase family.</text>
</comment>
<dbReference type="InterPro" id="IPR008030">
    <property type="entry name" value="NmrA-like"/>
</dbReference>
<keyword evidence="5" id="KW-1185">Reference proteome</keyword>
<reference evidence="4 5" key="1">
    <citation type="journal article" date="2015" name="Genome Announc.">
        <title>Draft Genome Sequence and Gene Annotation of the Entomopathogenic Fungus Verticillium hemipterigenum.</title>
        <authorList>
            <person name="Horn F."/>
            <person name="Habel A."/>
            <person name="Scharf D.H."/>
            <person name="Dworschak J."/>
            <person name="Brakhage A.A."/>
            <person name="Guthke R."/>
            <person name="Hertweck C."/>
            <person name="Linde J."/>
        </authorList>
    </citation>
    <scope>NUCLEOTIDE SEQUENCE [LARGE SCALE GENOMIC DNA]</scope>
</reference>
<dbReference type="InterPro" id="IPR051164">
    <property type="entry name" value="NmrA-like_oxidored"/>
</dbReference>
<dbReference type="AlphaFoldDB" id="A0A0A1T7W6"/>
<dbReference type="HOGENOM" id="CLU_007383_10_2_1"/>
<dbReference type="InterPro" id="IPR036291">
    <property type="entry name" value="NAD(P)-bd_dom_sf"/>
</dbReference>
<proteinExistence type="inferred from homology"/>
<dbReference type="PANTHER" id="PTHR42748">
    <property type="entry name" value="NITROGEN METABOLITE REPRESSION PROTEIN NMRA FAMILY MEMBER"/>
    <property type="match status" value="1"/>
</dbReference>
<evidence type="ECO:0000256" key="2">
    <source>
        <dbReference type="ARBA" id="ARBA00022857"/>
    </source>
</evidence>
<evidence type="ECO:0000259" key="3">
    <source>
        <dbReference type="Pfam" id="PF05368"/>
    </source>
</evidence>